<dbReference type="EMBL" id="SMOG01000003">
    <property type="protein sequence ID" value="TDF73873.1"/>
    <property type="molecule type" value="Genomic_DNA"/>
</dbReference>
<comment type="caution">
    <text evidence="1">The sequence shown here is derived from an EMBL/GenBank/DDBJ whole genome shotgun (WGS) entry which is preliminary data.</text>
</comment>
<keyword evidence="1" id="KW-0032">Aminotransferase</keyword>
<keyword evidence="1" id="KW-0808">Transferase</keyword>
<organism evidence="1 2">
    <name type="scientific">Candidatus Syntrophosphaera thermopropionivorans</name>
    <dbReference type="NCBI Taxonomy" id="2593015"/>
    <lineage>
        <taxon>Bacteria</taxon>
        <taxon>Pseudomonadati</taxon>
        <taxon>Candidatus Cloacimonadota</taxon>
        <taxon>Candidatus Cloacimonadia</taxon>
        <taxon>Candidatus Cloacimonadales</taxon>
        <taxon>Candidatus Cloacimonadaceae</taxon>
        <taxon>Candidatus Syntrophosphaera</taxon>
    </lineage>
</organism>
<keyword evidence="2" id="KW-1185">Reference proteome</keyword>
<proteinExistence type="predicted"/>
<protein>
    <submittedName>
        <fullName evidence="1">Glutamine--fructose-6-phosphate transaminase (Isomerizing)</fullName>
        <ecNumber evidence="1">2.6.1.16</ecNumber>
    </submittedName>
</protein>
<evidence type="ECO:0000313" key="1">
    <source>
        <dbReference type="EMBL" id="TDF73873.1"/>
    </source>
</evidence>
<reference evidence="1" key="1">
    <citation type="submission" date="2019-03" db="EMBL/GenBank/DDBJ databases">
        <title>Candidatus Syntrophosphaera thermopropionivorans: a novel player in syntrophic propionate oxidation during anaerobic digestion.</title>
        <authorList>
            <person name="Dyksma S."/>
        </authorList>
    </citation>
    <scope>NUCLEOTIDE SEQUENCE</scope>
    <source>
        <strain evidence="1">W5</strain>
    </source>
</reference>
<dbReference type="Proteomes" id="UP000294588">
    <property type="component" value="Unassembled WGS sequence"/>
</dbReference>
<gene>
    <name evidence="1" type="primary">glmS</name>
    <name evidence="1" type="ORF">E0946_02330</name>
</gene>
<accession>A0AC61QKB9</accession>
<name>A0AC61QKB9_9BACT</name>
<evidence type="ECO:0000313" key="2">
    <source>
        <dbReference type="Proteomes" id="UP000294588"/>
    </source>
</evidence>
<sequence>MSNIVGYIGQRNALPIVIEALKRLEYLGCDSAGCAIIHNNKLQIYKKQGKIVDLERSLPEPNQCSGNVAIAHTRWATHGEPSEVNAHPQIDCHGKIAIVHNGIIENYNPLKKQLIELGHTFRSETDTEVIAHLIEQYRKSEPTLEDAIRAALSKVEGTYGLVILCEDEPDKILAIRKGSPLIVGIGENEHFISSDVSAIVIHTKRVFYLQDDELCILQKDHFDITNGLREKIEPEVSTVDWDISAIDKGPYKHFMLKEIFEQPTTVENAFRGRIDETSGNARLGGLKLTPKDISKIEQIHLVGCGTSYHAALIGKYMIEDLARIPVQVEYASEYRYRNPIIQEHTLIFVISQSGETADTLAALREAQSKGAKVFGITNVVGSSVARESNGGSYIHAGSEIGVASTKAFTSQVTILFLLAILLGRQRNLSSLQGMEYIRELQTIPSKIDSILKQSEYIRQIAETIKDARNAMYLGRGINYPVALEGALKLKEISYIHAEGYAAAEMKHGPIALVDEEMPVVAIATNDPLYDKIHNNLEEVHSRKARLITITNEGNKDLEKISESVIYLPSTLQDLQPLLTVIPLQLLAYYVADLKGVDVDQPRNLAKSVTVE</sequence>
<dbReference type="EC" id="2.6.1.16" evidence="1"/>